<keyword evidence="4" id="KW-0812">Transmembrane</keyword>
<keyword evidence="1" id="KW-0560">Oxidoreductase</keyword>
<evidence type="ECO:0000256" key="2">
    <source>
        <dbReference type="ARBA" id="ARBA00023033"/>
    </source>
</evidence>
<dbReference type="Proteomes" id="UP000626092">
    <property type="component" value="Unassembled WGS sequence"/>
</dbReference>
<keyword evidence="2" id="KW-0503">Monooxygenase</keyword>
<sequence length="266" mass="29599">MTRNNIVIGRIPMDDDESVYRASFSCLVCISSIWTIVLICFGGLLQILIGCQGVNSVIANYVGLNPPRQSSITNVRAFTNYLNGHGFGPEFVTIKERNLLLGRIPIDHKLVYILVCSSCTDTLRYALLTYSPIYTEPRGSYSTLHLEKETVTVAGDVMHVMGPFLGQGGSIALEDAVDLARCLARVHRGHDNNRENTGNDSTSIQLAIDEYVRHRRTRLVQVSTKTYTLGSLLETSSVFVKLVCIIVMIVIYRDQLGHTRYDCGHL</sequence>
<proteinExistence type="inferred from homology"/>
<feature type="domain" description="FAD-binding" evidence="5">
    <location>
        <begin position="144"/>
        <end position="191"/>
    </location>
</feature>
<feature type="transmembrane region" description="Helical" evidence="4">
    <location>
        <begin position="22"/>
        <end position="45"/>
    </location>
</feature>
<dbReference type="OrthoDB" id="47494at2759"/>
<dbReference type="Pfam" id="PF01494">
    <property type="entry name" value="FAD_binding_3"/>
    <property type="match status" value="1"/>
</dbReference>
<dbReference type="InterPro" id="IPR036188">
    <property type="entry name" value="FAD/NAD-bd_sf"/>
</dbReference>
<dbReference type="PANTHER" id="PTHR45934:SF2">
    <property type="entry name" value="MONOOXYGENASE 1"/>
    <property type="match status" value="1"/>
</dbReference>
<dbReference type="Gene3D" id="3.50.50.60">
    <property type="entry name" value="FAD/NAD(P)-binding domain"/>
    <property type="match status" value="1"/>
</dbReference>
<dbReference type="GO" id="GO:0004497">
    <property type="term" value="F:monooxygenase activity"/>
    <property type="evidence" value="ECO:0007669"/>
    <property type="project" value="UniProtKB-KW"/>
</dbReference>
<evidence type="ECO:0000256" key="4">
    <source>
        <dbReference type="SAM" id="Phobius"/>
    </source>
</evidence>
<dbReference type="PANTHER" id="PTHR45934">
    <property type="entry name" value="FAD/NAD(P)-BINDING OXIDOREDUCTASE FAMILY PROTEIN"/>
    <property type="match status" value="1"/>
</dbReference>
<accession>A0A834LIF8</accession>
<evidence type="ECO:0000256" key="1">
    <source>
        <dbReference type="ARBA" id="ARBA00023002"/>
    </source>
</evidence>
<name>A0A834LIF8_RHOSS</name>
<dbReference type="AlphaFoldDB" id="A0A834LIF8"/>
<comment type="caution">
    <text evidence="6">The sequence shown here is derived from an EMBL/GenBank/DDBJ whole genome shotgun (WGS) entry which is preliminary data.</text>
</comment>
<dbReference type="GO" id="GO:0071949">
    <property type="term" value="F:FAD binding"/>
    <property type="evidence" value="ECO:0007669"/>
    <property type="project" value="InterPro"/>
</dbReference>
<reference evidence="6" key="1">
    <citation type="submission" date="2019-11" db="EMBL/GenBank/DDBJ databases">
        <authorList>
            <person name="Liu Y."/>
            <person name="Hou J."/>
            <person name="Li T.-Q."/>
            <person name="Guan C.-H."/>
            <person name="Wu X."/>
            <person name="Wu H.-Z."/>
            <person name="Ling F."/>
            <person name="Zhang R."/>
            <person name="Shi X.-G."/>
            <person name="Ren J.-P."/>
            <person name="Chen E.-F."/>
            <person name="Sun J.-M."/>
        </authorList>
    </citation>
    <scope>NUCLEOTIDE SEQUENCE</scope>
    <source>
        <strain evidence="6">Adult_tree_wgs_1</strain>
        <tissue evidence="6">Leaves</tissue>
    </source>
</reference>
<keyword evidence="4" id="KW-1133">Transmembrane helix</keyword>
<protein>
    <recommendedName>
        <fullName evidence="5">FAD-binding domain-containing protein</fullName>
    </recommendedName>
</protein>
<evidence type="ECO:0000259" key="5">
    <source>
        <dbReference type="Pfam" id="PF01494"/>
    </source>
</evidence>
<organism evidence="6 7">
    <name type="scientific">Rhododendron simsii</name>
    <name type="common">Sims's rhododendron</name>
    <dbReference type="NCBI Taxonomy" id="118357"/>
    <lineage>
        <taxon>Eukaryota</taxon>
        <taxon>Viridiplantae</taxon>
        <taxon>Streptophyta</taxon>
        <taxon>Embryophyta</taxon>
        <taxon>Tracheophyta</taxon>
        <taxon>Spermatophyta</taxon>
        <taxon>Magnoliopsida</taxon>
        <taxon>eudicotyledons</taxon>
        <taxon>Gunneridae</taxon>
        <taxon>Pentapetalae</taxon>
        <taxon>asterids</taxon>
        <taxon>Ericales</taxon>
        <taxon>Ericaceae</taxon>
        <taxon>Ericoideae</taxon>
        <taxon>Rhodoreae</taxon>
        <taxon>Rhododendron</taxon>
    </lineage>
</organism>
<keyword evidence="7" id="KW-1185">Reference proteome</keyword>
<dbReference type="SUPFAM" id="SSF51905">
    <property type="entry name" value="FAD/NAD(P)-binding domain"/>
    <property type="match status" value="1"/>
</dbReference>
<comment type="similarity">
    <text evidence="3">Belongs to the 3-hydroxybenzoate 6-hydroxylase family.</text>
</comment>
<gene>
    <name evidence="6" type="ORF">RHSIM_Rhsim07G0130400</name>
</gene>
<dbReference type="InterPro" id="IPR002938">
    <property type="entry name" value="FAD-bd"/>
</dbReference>
<dbReference type="InterPro" id="IPR044560">
    <property type="entry name" value="MOase"/>
</dbReference>
<dbReference type="EMBL" id="WJXA01000007">
    <property type="protein sequence ID" value="KAF7138318.1"/>
    <property type="molecule type" value="Genomic_DNA"/>
</dbReference>
<evidence type="ECO:0000313" key="6">
    <source>
        <dbReference type="EMBL" id="KAF7138318.1"/>
    </source>
</evidence>
<evidence type="ECO:0000313" key="7">
    <source>
        <dbReference type="Proteomes" id="UP000626092"/>
    </source>
</evidence>
<keyword evidence="4" id="KW-0472">Membrane</keyword>
<evidence type="ECO:0000256" key="3">
    <source>
        <dbReference type="ARBA" id="ARBA00024018"/>
    </source>
</evidence>